<evidence type="ECO:0000259" key="1">
    <source>
        <dbReference type="Pfam" id="PF13358"/>
    </source>
</evidence>
<dbReference type="Pfam" id="PF13358">
    <property type="entry name" value="DDE_3"/>
    <property type="match status" value="1"/>
</dbReference>
<feature type="domain" description="Tc1-like transposase DDE" evidence="1">
    <location>
        <begin position="145"/>
        <end position="279"/>
    </location>
</feature>
<dbReference type="InterPro" id="IPR047655">
    <property type="entry name" value="Transpos_IS630-like"/>
</dbReference>
<dbReference type="RefSeq" id="WP_157028296.1">
    <property type="nucleotide sequence ID" value="NZ_WQMS01000017.1"/>
</dbReference>
<evidence type="ECO:0000313" key="3">
    <source>
        <dbReference type="Proteomes" id="UP000441389"/>
    </source>
</evidence>
<dbReference type="SUPFAM" id="SSF46689">
    <property type="entry name" value="Homeodomain-like"/>
    <property type="match status" value="1"/>
</dbReference>
<dbReference type="InterPro" id="IPR036388">
    <property type="entry name" value="WH-like_DNA-bd_sf"/>
</dbReference>
<dbReference type="PANTHER" id="PTHR46564">
    <property type="entry name" value="TRANSPOSASE"/>
    <property type="match status" value="1"/>
</dbReference>
<dbReference type="GO" id="GO:0003676">
    <property type="term" value="F:nucleic acid binding"/>
    <property type="evidence" value="ECO:0007669"/>
    <property type="project" value="InterPro"/>
</dbReference>
<dbReference type="EMBL" id="WQMS01000017">
    <property type="protein sequence ID" value="MVO79331.1"/>
    <property type="molecule type" value="Genomic_DNA"/>
</dbReference>
<dbReference type="AlphaFoldDB" id="A0A6I4J924"/>
<comment type="caution">
    <text evidence="2">The sequence shown here is derived from an EMBL/GenBank/DDBJ whole genome shotgun (WGS) entry which is preliminary data.</text>
</comment>
<keyword evidence="3" id="KW-1185">Reference proteome</keyword>
<dbReference type="InterPro" id="IPR009057">
    <property type="entry name" value="Homeodomain-like_sf"/>
</dbReference>
<dbReference type="InterPro" id="IPR038717">
    <property type="entry name" value="Tc1-like_DDE_dom"/>
</dbReference>
<name>A0A6I4J924_9SPHN</name>
<dbReference type="NCBIfam" id="NF033545">
    <property type="entry name" value="transpos_IS630"/>
    <property type="match status" value="1"/>
</dbReference>
<gene>
    <name evidence="2" type="ORF">GON01_15465</name>
</gene>
<dbReference type="PANTHER" id="PTHR46564:SF1">
    <property type="entry name" value="TRANSPOSASE"/>
    <property type="match status" value="1"/>
</dbReference>
<dbReference type="Gene3D" id="1.10.10.10">
    <property type="entry name" value="Winged helix-like DNA-binding domain superfamily/Winged helix DNA-binding domain"/>
    <property type="match status" value="1"/>
</dbReference>
<evidence type="ECO:0000313" key="2">
    <source>
        <dbReference type="EMBL" id="MVO79331.1"/>
    </source>
</evidence>
<dbReference type="Proteomes" id="UP000441389">
    <property type="component" value="Unassembled WGS sequence"/>
</dbReference>
<proteinExistence type="predicted"/>
<protein>
    <submittedName>
        <fullName evidence="2">IS630 family transposase</fullName>
    </submittedName>
</protein>
<organism evidence="2 3">
    <name type="scientific">Sphingomonas horti</name>
    <dbReference type="NCBI Taxonomy" id="2682842"/>
    <lineage>
        <taxon>Bacteria</taxon>
        <taxon>Pseudomonadati</taxon>
        <taxon>Pseudomonadota</taxon>
        <taxon>Alphaproteobacteria</taxon>
        <taxon>Sphingomonadales</taxon>
        <taxon>Sphingomonadaceae</taxon>
        <taxon>Sphingomonas</taxon>
    </lineage>
</organism>
<dbReference type="Gene3D" id="3.30.420.10">
    <property type="entry name" value="Ribonuclease H-like superfamily/Ribonuclease H"/>
    <property type="match status" value="1"/>
</dbReference>
<dbReference type="InterPro" id="IPR036397">
    <property type="entry name" value="RNaseH_sf"/>
</dbReference>
<sequence>MPKACSNDLRERVVKAVEAGASCRSAALRFGVAPSSAIKWVARWRERGDVSPGSSRGRIRSPLHAHREWLLDQVAATPGLTLAELRERLAAERGLSAGIAAIWSFFRREGVSFKKTLLPSEQARRDVARRRTSWRRYQGGIKADRLVFIDETWVKTNMVRTHGWGRRGQRVRGSAPHGHWRTMTFLAALRSDRIDAPYVLDGPINGITFTAWVEQCLVPTLKPGDVVVMDNLGSHKGKAVRQAIRKARAHLLFLPPYSPDLNPIEQVFAKLKTLLRKAAERSIETVWKRIGQLLDRFPPAECANYLRNCGYAAT</sequence>
<accession>A0A6I4J924</accession>
<reference evidence="2 3" key="1">
    <citation type="submission" date="2019-12" db="EMBL/GenBank/DDBJ databases">
        <authorList>
            <person name="Huq M.A."/>
        </authorList>
    </citation>
    <scope>NUCLEOTIDE SEQUENCE [LARGE SCALE GENOMIC DNA]</scope>
    <source>
        <strain evidence="2 3">MAH-20</strain>
    </source>
</reference>